<evidence type="ECO:0000256" key="4">
    <source>
        <dbReference type="ARBA" id="ARBA00023054"/>
    </source>
</evidence>
<dbReference type="Pfam" id="PF21033">
    <property type="entry name" value="RMD1-3"/>
    <property type="match status" value="1"/>
</dbReference>
<dbReference type="PANTHER" id="PTHR16056">
    <property type="entry name" value="REGULATOR OF MICROTUBULE DYNAMICS PROTEIN"/>
    <property type="match status" value="1"/>
</dbReference>
<dbReference type="GO" id="GO:0008017">
    <property type="term" value="F:microtubule binding"/>
    <property type="evidence" value="ECO:0007669"/>
    <property type="project" value="TreeGrafter"/>
</dbReference>
<evidence type="ECO:0000256" key="2">
    <source>
        <dbReference type="ARBA" id="ARBA00022692"/>
    </source>
</evidence>
<evidence type="ECO:0000256" key="3">
    <source>
        <dbReference type="ARBA" id="ARBA00022989"/>
    </source>
</evidence>
<organism evidence="6 7">
    <name type="scientific">Albula glossodonta</name>
    <name type="common">roundjaw bonefish</name>
    <dbReference type="NCBI Taxonomy" id="121402"/>
    <lineage>
        <taxon>Eukaryota</taxon>
        <taxon>Metazoa</taxon>
        <taxon>Chordata</taxon>
        <taxon>Craniata</taxon>
        <taxon>Vertebrata</taxon>
        <taxon>Euteleostomi</taxon>
        <taxon>Actinopterygii</taxon>
        <taxon>Neopterygii</taxon>
        <taxon>Teleostei</taxon>
        <taxon>Albuliformes</taxon>
        <taxon>Albulidae</taxon>
        <taxon>Albula</taxon>
    </lineage>
</organism>
<dbReference type="GO" id="GO:0005876">
    <property type="term" value="C:spindle microtubule"/>
    <property type="evidence" value="ECO:0007669"/>
    <property type="project" value="TreeGrafter"/>
</dbReference>
<dbReference type="EMBL" id="JAFBMS010000020">
    <property type="protein sequence ID" value="KAG9344409.1"/>
    <property type="molecule type" value="Genomic_DNA"/>
</dbReference>
<keyword evidence="7" id="KW-1185">Reference proteome</keyword>
<reference evidence="6" key="1">
    <citation type="thesis" date="2021" institute="BYU ScholarsArchive" country="Provo, UT, USA">
        <title>Applications of and Algorithms for Genome Assembly and Genomic Analyses with an Emphasis on Marine Teleosts.</title>
        <authorList>
            <person name="Pickett B.D."/>
        </authorList>
    </citation>
    <scope>NUCLEOTIDE SEQUENCE</scope>
    <source>
        <strain evidence="6">HI-2016</strain>
    </source>
</reference>
<dbReference type="Proteomes" id="UP000824540">
    <property type="component" value="Unassembled WGS sequence"/>
</dbReference>
<dbReference type="PANTHER" id="PTHR16056:SF15">
    <property type="entry name" value="REGULATOR OF MICROTUBULE DYNAMICS PROTEIN 2"/>
    <property type="match status" value="1"/>
</dbReference>
<keyword evidence="2" id="KW-0812">Transmembrane</keyword>
<gene>
    <name evidence="6" type="ORF">JZ751_011079</name>
</gene>
<dbReference type="GO" id="GO:0005739">
    <property type="term" value="C:mitochondrion"/>
    <property type="evidence" value="ECO:0007669"/>
    <property type="project" value="TreeGrafter"/>
</dbReference>
<evidence type="ECO:0000256" key="5">
    <source>
        <dbReference type="ARBA" id="ARBA00023136"/>
    </source>
</evidence>
<evidence type="ECO:0000313" key="6">
    <source>
        <dbReference type="EMBL" id="KAG9344409.1"/>
    </source>
</evidence>
<comment type="caution">
    <text evidence="6">The sequence shown here is derived from an EMBL/GenBank/DDBJ whole genome shotgun (WGS) entry which is preliminary data.</text>
</comment>
<comment type="subcellular location">
    <subcellularLocation>
        <location evidence="1">Membrane</location>
        <topology evidence="1">Single-pass membrane protein</topology>
    </subcellularLocation>
</comment>
<keyword evidence="3" id="KW-1133">Transmembrane helix</keyword>
<protein>
    <submittedName>
        <fullName evidence="6">Uncharacterized protein</fullName>
    </submittedName>
</protein>
<evidence type="ECO:0000256" key="1">
    <source>
        <dbReference type="ARBA" id="ARBA00004167"/>
    </source>
</evidence>
<dbReference type="GO" id="GO:0097431">
    <property type="term" value="C:mitotic spindle pole"/>
    <property type="evidence" value="ECO:0007669"/>
    <property type="project" value="TreeGrafter"/>
</dbReference>
<dbReference type="GO" id="GO:0016020">
    <property type="term" value="C:membrane"/>
    <property type="evidence" value="ECO:0007669"/>
    <property type="project" value="UniProtKB-SubCell"/>
</dbReference>
<keyword evidence="5" id="KW-0472">Membrane</keyword>
<dbReference type="InterPro" id="IPR049039">
    <property type="entry name" value="RMD1-3_a_helical_rpt"/>
</dbReference>
<dbReference type="OrthoDB" id="512473at2759"/>
<dbReference type="AlphaFoldDB" id="A0A8T2NW59"/>
<evidence type="ECO:0000313" key="7">
    <source>
        <dbReference type="Proteomes" id="UP000824540"/>
    </source>
</evidence>
<sequence>MEQVRENHHRVADSSAFPSFILFLFQDHLDKAIELKPQDPLSYYLLGRWCYSSHASCRSGCKVETMHTTPRMAYCSPGNLGLDHSPRSTGVAQLSWIERRVAATLFGEPPTASIQDALKHFLKCYKELGQRGQAVEMCNAARSMCTISKEKEVKQTGRSELVSCGGFPCRVGMLVDEEAQNELNSLLPLLGRQLVDGAPAGEEEGGDVWGTFTGSTRQSNLLSSLRTQSHSTSSCRAELQLLLLAGGMMGGRGLSVICFLYLNLSRTQSARLAASPLPITYRMFWEAPIKR</sequence>
<keyword evidence="4" id="KW-0175">Coiled coil</keyword>
<name>A0A8T2NW59_9TELE</name>
<accession>A0A8T2NW59</accession>
<proteinExistence type="predicted"/>